<organism evidence="4 5">
    <name type="scientific">Candidatus Muproteobacteria bacterium RIFCSPHIGHO2_02_FULL_65_16</name>
    <dbReference type="NCBI Taxonomy" id="1817766"/>
    <lineage>
        <taxon>Bacteria</taxon>
        <taxon>Pseudomonadati</taxon>
        <taxon>Pseudomonadota</taxon>
        <taxon>Candidatus Muproteobacteria</taxon>
    </lineage>
</organism>
<feature type="chain" id="PRO_5009225656" description="PBP domain-containing protein" evidence="2">
    <location>
        <begin position="34"/>
        <end position="291"/>
    </location>
</feature>
<sequence length="291" mass="30722">MHLFRTTRKRGMAMQFLRTLVLPLIMLIPPASAGAGDDDKIRIGGSGGALGAMKIIAAAFKKTHPRADVVVLPSLGSGGGIKAAIAGSLDVGLSSRPLKDTERAQGAVAVEYGRTPFVFVAAPKVVVSNITLRELIEIYSGKTGAWPDGKPLRLVLRPEDDSDTRMLRRMSPAMDAAVTAAHARAGMIFAVTTQESMNAVEKLPGALGVATLAQIISEKRAVKVLSFEGVTPGPGAIAGGKYPYFKPEYMITGPKPSRRAREFIAFVRSRAGQEILTRSGYLVVTAAAGVP</sequence>
<comment type="caution">
    <text evidence="4">The sequence shown here is derived from an EMBL/GenBank/DDBJ whole genome shotgun (WGS) entry which is preliminary data.</text>
</comment>
<reference evidence="4 5" key="1">
    <citation type="journal article" date="2016" name="Nat. Commun.">
        <title>Thousands of microbial genomes shed light on interconnected biogeochemical processes in an aquifer system.</title>
        <authorList>
            <person name="Anantharaman K."/>
            <person name="Brown C.T."/>
            <person name="Hug L.A."/>
            <person name="Sharon I."/>
            <person name="Castelle C.J."/>
            <person name="Probst A.J."/>
            <person name="Thomas B.C."/>
            <person name="Singh A."/>
            <person name="Wilkins M.J."/>
            <person name="Karaoz U."/>
            <person name="Brodie E.L."/>
            <person name="Williams K.H."/>
            <person name="Hubbard S.S."/>
            <person name="Banfield J.F."/>
        </authorList>
    </citation>
    <scope>NUCLEOTIDE SEQUENCE [LARGE SCALE GENOMIC DNA]</scope>
</reference>
<dbReference type="InterPro" id="IPR050811">
    <property type="entry name" value="Phosphate_ABC_transporter"/>
</dbReference>
<name>A0A1F6TXR5_9PROT</name>
<dbReference type="EMBL" id="MFTA01000098">
    <property type="protein sequence ID" value="OGI49928.1"/>
    <property type="molecule type" value="Genomic_DNA"/>
</dbReference>
<protein>
    <recommendedName>
        <fullName evidence="3">PBP domain-containing protein</fullName>
    </recommendedName>
</protein>
<dbReference type="PANTHER" id="PTHR30570:SF1">
    <property type="entry name" value="PHOSPHATE-BINDING PROTEIN PSTS"/>
    <property type="match status" value="1"/>
</dbReference>
<evidence type="ECO:0000259" key="3">
    <source>
        <dbReference type="Pfam" id="PF12849"/>
    </source>
</evidence>
<dbReference type="PANTHER" id="PTHR30570">
    <property type="entry name" value="PERIPLASMIC PHOSPHATE BINDING COMPONENT OF PHOSPHATE ABC TRANSPORTER"/>
    <property type="match status" value="1"/>
</dbReference>
<dbReference type="InterPro" id="IPR024370">
    <property type="entry name" value="PBP_domain"/>
</dbReference>
<feature type="signal peptide" evidence="2">
    <location>
        <begin position="1"/>
        <end position="33"/>
    </location>
</feature>
<gene>
    <name evidence="4" type="ORF">A3B81_03740</name>
</gene>
<evidence type="ECO:0000313" key="4">
    <source>
        <dbReference type="EMBL" id="OGI49928.1"/>
    </source>
</evidence>
<dbReference type="AlphaFoldDB" id="A0A1F6TXR5"/>
<dbReference type="SUPFAM" id="SSF53850">
    <property type="entry name" value="Periplasmic binding protein-like II"/>
    <property type="match status" value="1"/>
</dbReference>
<evidence type="ECO:0000313" key="5">
    <source>
        <dbReference type="Proteomes" id="UP000179362"/>
    </source>
</evidence>
<evidence type="ECO:0000256" key="1">
    <source>
        <dbReference type="ARBA" id="ARBA00022729"/>
    </source>
</evidence>
<dbReference type="Proteomes" id="UP000179362">
    <property type="component" value="Unassembled WGS sequence"/>
</dbReference>
<proteinExistence type="predicted"/>
<keyword evidence="1 2" id="KW-0732">Signal</keyword>
<dbReference type="Pfam" id="PF12849">
    <property type="entry name" value="PBP_like_2"/>
    <property type="match status" value="1"/>
</dbReference>
<dbReference type="Gene3D" id="3.40.190.10">
    <property type="entry name" value="Periplasmic binding protein-like II"/>
    <property type="match status" value="2"/>
</dbReference>
<feature type="domain" description="PBP" evidence="3">
    <location>
        <begin position="31"/>
        <end position="269"/>
    </location>
</feature>
<evidence type="ECO:0000256" key="2">
    <source>
        <dbReference type="SAM" id="SignalP"/>
    </source>
</evidence>
<accession>A0A1F6TXR5</accession>